<evidence type="ECO:0000313" key="6">
    <source>
        <dbReference type="Proteomes" id="UP000186437"/>
    </source>
</evidence>
<evidence type="ECO:0000313" key="4">
    <source>
        <dbReference type="EMBL" id="OLF50431.1"/>
    </source>
</evidence>
<keyword evidence="6" id="KW-1185">Reference proteome</keyword>
<gene>
    <name evidence="4" type="ORF">BU200_02165</name>
    <name evidence="5" type="ORF">NCTC12957_00600</name>
</gene>
<keyword evidence="1" id="KW-0378">Hydrolase</keyword>
<feature type="signal peptide" evidence="2">
    <location>
        <begin position="1"/>
        <end position="23"/>
    </location>
</feature>
<protein>
    <submittedName>
        <fullName evidence="5">V8-like Glu-specific endopeptidase</fullName>
    </submittedName>
</protein>
<dbReference type="Proteomes" id="UP000186437">
    <property type="component" value="Unassembled WGS sequence"/>
</dbReference>
<dbReference type="EMBL" id="MSJL01000006">
    <property type="protein sequence ID" value="OLF50431.1"/>
    <property type="molecule type" value="Genomic_DNA"/>
</dbReference>
<evidence type="ECO:0000256" key="1">
    <source>
        <dbReference type="ARBA" id="ARBA00022825"/>
    </source>
</evidence>
<accession>A0A1Q8EF68</accession>
<dbReference type="RefSeq" id="WP_075098598.1">
    <property type="nucleotide sequence ID" value="NZ_MSJL01000006.1"/>
</dbReference>
<dbReference type="InterPro" id="IPR043504">
    <property type="entry name" value="Peptidase_S1_PA_chymotrypsin"/>
</dbReference>
<dbReference type="Pfam" id="PF00089">
    <property type="entry name" value="Trypsin"/>
    <property type="match status" value="1"/>
</dbReference>
<keyword evidence="1" id="KW-0720">Serine protease</keyword>
<dbReference type="OrthoDB" id="2219156at2"/>
<feature type="domain" description="Peptidase S1" evidence="3">
    <location>
        <begin position="45"/>
        <end position="227"/>
    </location>
</feature>
<reference evidence="4" key="2">
    <citation type="submission" date="2016-12" db="EMBL/GenBank/DDBJ databases">
        <authorList>
            <person name="Song W.-J."/>
            <person name="Kurnit D.M."/>
        </authorList>
    </citation>
    <scope>NUCLEOTIDE SEQUENCE [LARGE SCALE GENOMIC DNA]</scope>
    <source>
        <strain evidence="4">ATCC 51725</strain>
    </source>
</reference>
<proteinExistence type="predicted"/>
<reference evidence="5 7" key="3">
    <citation type="submission" date="2018-06" db="EMBL/GenBank/DDBJ databases">
        <authorList>
            <consortium name="Pathogen Informatics"/>
            <person name="Doyle S."/>
        </authorList>
    </citation>
    <scope>NUCLEOTIDE SEQUENCE [LARGE SCALE GENOMIC DNA]</scope>
    <source>
        <strain evidence="5 7">NCTC12957</strain>
    </source>
</reference>
<dbReference type="InterPro" id="IPR009003">
    <property type="entry name" value="Peptidase_S1_PA"/>
</dbReference>
<dbReference type="AlphaFoldDB" id="A0A1Q8EF68"/>
<name>A0A1Q8EF68_STRAI</name>
<dbReference type="GO" id="GO:0006508">
    <property type="term" value="P:proteolysis"/>
    <property type="evidence" value="ECO:0007669"/>
    <property type="project" value="InterPro"/>
</dbReference>
<sequence length="252" mass="27608">MKKKFFLFLCSAIIAFTPNLAFAGTRQPVTSREQKAFPYNLTYSWYVTKSDGQTMRSTGTYIGNGKFLSAAHSVTDRYGRYNSSNTAISLAPDLSEHFKVYSQGNNPFKVMPGYAGFNDLKNDISITEITEPISINTDTQRIKLKIYQDLTKLVGKTVETTGYSNFTRTDFTKARGKILSVESDGTLIADLGSATENSGSAVYLNGEIIGVLTAITDECIGQNTCKRGTITPLTLDIKQKLLDPNGVPSSVE</sequence>
<evidence type="ECO:0000313" key="5">
    <source>
        <dbReference type="EMBL" id="SUN06362.1"/>
    </source>
</evidence>
<keyword evidence="1" id="KW-0645">Protease</keyword>
<dbReference type="InterPro" id="IPR001254">
    <property type="entry name" value="Trypsin_dom"/>
</dbReference>
<evidence type="ECO:0000313" key="7">
    <source>
        <dbReference type="Proteomes" id="UP000255213"/>
    </source>
</evidence>
<dbReference type="Gene3D" id="2.40.10.10">
    <property type="entry name" value="Trypsin-like serine proteases"/>
    <property type="match status" value="2"/>
</dbReference>
<feature type="chain" id="PRO_5044564183" evidence="2">
    <location>
        <begin position="24"/>
        <end position="252"/>
    </location>
</feature>
<reference evidence="6" key="1">
    <citation type="submission" date="2016-12" db="EMBL/GenBank/DDBJ databases">
        <authorList>
            <person name="Gulvik C.A."/>
        </authorList>
    </citation>
    <scope>NUCLEOTIDE SEQUENCE [LARGE SCALE GENOMIC DNA]</scope>
    <source>
        <strain evidence="6">ATCC 51725</strain>
    </source>
</reference>
<dbReference type="GO" id="GO:0004252">
    <property type="term" value="F:serine-type endopeptidase activity"/>
    <property type="evidence" value="ECO:0007669"/>
    <property type="project" value="InterPro"/>
</dbReference>
<organism evidence="4 6">
    <name type="scientific">Streptococcus acidominimus</name>
    <dbReference type="NCBI Taxonomy" id="1326"/>
    <lineage>
        <taxon>Bacteria</taxon>
        <taxon>Bacillati</taxon>
        <taxon>Bacillota</taxon>
        <taxon>Bacilli</taxon>
        <taxon>Lactobacillales</taxon>
        <taxon>Streptococcaceae</taxon>
        <taxon>Streptococcus</taxon>
    </lineage>
</organism>
<dbReference type="EMBL" id="UHEN01000001">
    <property type="protein sequence ID" value="SUN06362.1"/>
    <property type="molecule type" value="Genomic_DNA"/>
</dbReference>
<keyword evidence="2" id="KW-0732">Signal</keyword>
<evidence type="ECO:0000259" key="3">
    <source>
        <dbReference type="Pfam" id="PF00089"/>
    </source>
</evidence>
<evidence type="ECO:0000256" key="2">
    <source>
        <dbReference type="SAM" id="SignalP"/>
    </source>
</evidence>
<dbReference type="SUPFAM" id="SSF50494">
    <property type="entry name" value="Trypsin-like serine proteases"/>
    <property type="match status" value="1"/>
</dbReference>
<dbReference type="Proteomes" id="UP000255213">
    <property type="component" value="Unassembled WGS sequence"/>
</dbReference>